<dbReference type="InterPro" id="IPR003439">
    <property type="entry name" value="ABC_transporter-like_ATP-bd"/>
</dbReference>
<evidence type="ECO:0000259" key="4">
    <source>
        <dbReference type="PROSITE" id="PS50893"/>
    </source>
</evidence>
<evidence type="ECO:0000256" key="2">
    <source>
        <dbReference type="ARBA" id="ARBA00022741"/>
    </source>
</evidence>
<keyword evidence="7" id="KW-1185">Reference proteome</keyword>
<keyword evidence="1" id="KW-0813">Transport</keyword>
<evidence type="ECO:0000313" key="5">
    <source>
        <dbReference type="EMBL" id="HEC57659.1"/>
    </source>
</evidence>
<keyword evidence="2" id="KW-0547">Nucleotide-binding</keyword>
<dbReference type="PANTHER" id="PTHR45772:SF5">
    <property type="entry name" value="BRANCHED-CHAIN AMINO ACID TRANSPORT ATP-BINDING PROTEIN LIVG-RELATED"/>
    <property type="match status" value="1"/>
</dbReference>
<evidence type="ECO:0000313" key="7">
    <source>
        <dbReference type="Proteomes" id="UP000185779"/>
    </source>
</evidence>
<dbReference type="PANTHER" id="PTHR45772">
    <property type="entry name" value="CONSERVED COMPONENT OF ABC TRANSPORTER FOR NATURAL AMINO ACIDS-RELATED"/>
    <property type="match status" value="1"/>
</dbReference>
<dbReference type="Pfam" id="PF00005">
    <property type="entry name" value="ABC_tran"/>
    <property type="match status" value="1"/>
</dbReference>
<gene>
    <name evidence="5" type="ORF">ENI32_07285</name>
    <name evidence="6" type="ORF">SBU_000590</name>
</gene>
<name>A0A1F2P644_9EURY</name>
<dbReference type="PROSITE" id="PS50893">
    <property type="entry name" value="ABC_TRANSPORTER_2"/>
    <property type="match status" value="1"/>
</dbReference>
<dbReference type="SUPFAM" id="SSF52540">
    <property type="entry name" value="P-loop containing nucleoside triphosphate hydrolases"/>
    <property type="match status" value="1"/>
</dbReference>
<organism evidence="6 7">
    <name type="scientific">Candidatus Syntropharchaeum butanivorans</name>
    <dbReference type="NCBI Taxonomy" id="1839936"/>
    <lineage>
        <taxon>Archaea</taxon>
        <taxon>Methanobacteriati</taxon>
        <taxon>Methanobacteriota</taxon>
        <taxon>Stenosarchaea group</taxon>
        <taxon>Methanomicrobia</taxon>
        <taxon>Methanosarcinales</taxon>
        <taxon>ANME-2 cluster</taxon>
        <taxon>Candidatus Syntropharchaeum</taxon>
    </lineage>
</organism>
<dbReference type="GO" id="GO:0005524">
    <property type="term" value="F:ATP binding"/>
    <property type="evidence" value="ECO:0007669"/>
    <property type="project" value="UniProtKB-KW"/>
</dbReference>
<dbReference type="Proteomes" id="UP000185779">
    <property type="component" value="Unassembled WGS sequence"/>
</dbReference>
<reference evidence="6 7" key="1">
    <citation type="submission" date="2016-05" db="EMBL/GenBank/DDBJ databases">
        <title>Microbial consortia oxidize butane by reversing methanogenesis.</title>
        <authorList>
            <person name="Laso-Perez R."/>
            <person name="Richter M."/>
            <person name="Wegener G."/>
            <person name="Musat F."/>
        </authorList>
    </citation>
    <scope>NUCLEOTIDE SEQUENCE [LARGE SCALE GENOMIC DNA]</scope>
    <source>
        <strain evidence="6">BOX1</strain>
    </source>
</reference>
<comment type="caution">
    <text evidence="6">The sequence shown here is derived from an EMBL/GenBank/DDBJ whole genome shotgun (WGS) entry which is preliminary data.</text>
</comment>
<keyword evidence="3 6" id="KW-0067">ATP-binding</keyword>
<dbReference type="InterPro" id="IPR051120">
    <property type="entry name" value="ABC_AA/LPS_Transport"/>
</dbReference>
<dbReference type="InterPro" id="IPR027417">
    <property type="entry name" value="P-loop_NTPase"/>
</dbReference>
<dbReference type="Proteomes" id="UP000885936">
    <property type="component" value="Unassembled WGS sequence"/>
</dbReference>
<dbReference type="GO" id="GO:0005886">
    <property type="term" value="C:plasma membrane"/>
    <property type="evidence" value="ECO:0007669"/>
    <property type="project" value="TreeGrafter"/>
</dbReference>
<proteinExistence type="predicted"/>
<dbReference type="Gene3D" id="3.40.50.300">
    <property type="entry name" value="P-loop containing nucleotide triphosphate hydrolases"/>
    <property type="match status" value="1"/>
</dbReference>
<reference evidence="5" key="2">
    <citation type="journal article" date="2020" name="mSystems">
        <title>Genome- and Community-Level Interaction Insights into Carbon Utilization and Element Cycling Functions of Hydrothermarchaeota in Hydrothermal Sediment.</title>
        <authorList>
            <person name="Zhou Z."/>
            <person name="Liu Y."/>
            <person name="Xu W."/>
            <person name="Pan J."/>
            <person name="Luo Z.H."/>
            <person name="Li M."/>
        </authorList>
    </citation>
    <scope>NUCLEOTIDE SEQUENCE [LARGE SCALE GENOMIC DNA]</scope>
    <source>
        <strain evidence="5">HyVt-386</strain>
    </source>
</reference>
<dbReference type="GO" id="GO:0016887">
    <property type="term" value="F:ATP hydrolysis activity"/>
    <property type="evidence" value="ECO:0007669"/>
    <property type="project" value="InterPro"/>
</dbReference>
<accession>A0A1F2P644</accession>
<dbReference type="InterPro" id="IPR017871">
    <property type="entry name" value="ABC_transporter-like_CS"/>
</dbReference>
<dbReference type="InterPro" id="IPR003593">
    <property type="entry name" value="AAA+_ATPase"/>
</dbReference>
<dbReference type="CDD" id="cd03219">
    <property type="entry name" value="ABC_Mj1267_LivG_branched"/>
    <property type="match status" value="1"/>
</dbReference>
<evidence type="ECO:0000256" key="1">
    <source>
        <dbReference type="ARBA" id="ARBA00022448"/>
    </source>
</evidence>
<feature type="domain" description="ABC transporter" evidence="4">
    <location>
        <begin position="12"/>
        <end position="256"/>
    </location>
</feature>
<evidence type="ECO:0000313" key="6">
    <source>
        <dbReference type="EMBL" id="OFV66623.1"/>
    </source>
</evidence>
<sequence>MRPARYAGNELLKVDKVSKQFEGVRALDEVTLSLKRGDITLLIGPNGSGKSTLIGVITGFHRADSGRVLFRGEDITALPPHAIYGLGIARTFQIPRPLKRLTLLENLMIARATPGEGILRGFMGGWFEKEGEIAERAFKLLEFLNLEHLWDHPASDLSGGQLKLLEVGRALMSGVELLIMDEPFAGVAPGLSGRLLDRLRELKRLGLTILLIEHRLDLVVSYVDRVYVLADGKVIAEGSAGDVLKNPDVAEVYLGA</sequence>
<protein>
    <submittedName>
        <fullName evidence="5 6">ABC transporter ATP-binding protein</fullName>
    </submittedName>
</protein>
<dbReference type="EMBL" id="DRIE01000120">
    <property type="protein sequence ID" value="HEC57659.1"/>
    <property type="molecule type" value="Genomic_DNA"/>
</dbReference>
<dbReference type="InterPro" id="IPR032823">
    <property type="entry name" value="BCA_ABC_TP_C"/>
</dbReference>
<dbReference type="Pfam" id="PF12399">
    <property type="entry name" value="BCA_ABC_TP_C"/>
    <property type="match status" value="1"/>
</dbReference>
<dbReference type="PATRIC" id="fig|1839936.3.peg.597"/>
<dbReference type="SMART" id="SM00382">
    <property type="entry name" value="AAA"/>
    <property type="match status" value="1"/>
</dbReference>
<evidence type="ECO:0000256" key="3">
    <source>
        <dbReference type="ARBA" id="ARBA00022840"/>
    </source>
</evidence>
<dbReference type="AlphaFoldDB" id="A0A1F2P644"/>
<dbReference type="STRING" id="1839936.SBU_000590"/>
<dbReference type="PROSITE" id="PS00211">
    <property type="entry name" value="ABC_TRANSPORTER_1"/>
    <property type="match status" value="1"/>
</dbReference>
<dbReference type="EMBL" id="LYOR01000002">
    <property type="protein sequence ID" value="OFV66623.1"/>
    <property type="molecule type" value="Genomic_DNA"/>
</dbReference>